<gene>
    <name evidence="2" type="ORF">EV655_10455</name>
</gene>
<name>A0A4R2KNJ2_9RHOB</name>
<organism evidence="2 3">
    <name type="scientific">Rhodovulum euryhalinum</name>
    <dbReference type="NCBI Taxonomy" id="35805"/>
    <lineage>
        <taxon>Bacteria</taxon>
        <taxon>Pseudomonadati</taxon>
        <taxon>Pseudomonadota</taxon>
        <taxon>Alphaproteobacteria</taxon>
        <taxon>Rhodobacterales</taxon>
        <taxon>Paracoccaceae</taxon>
        <taxon>Rhodovulum</taxon>
    </lineage>
</organism>
<proteinExistence type="predicted"/>
<keyword evidence="3" id="KW-1185">Reference proteome</keyword>
<keyword evidence="1" id="KW-0472">Membrane</keyword>
<feature type="transmembrane region" description="Helical" evidence="1">
    <location>
        <begin position="68"/>
        <end position="87"/>
    </location>
</feature>
<dbReference type="Proteomes" id="UP000295142">
    <property type="component" value="Unassembled WGS sequence"/>
</dbReference>
<accession>A0A4R2KNJ2</accession>
<evidence type="ECO:0008006" key="4">
    <source>
        <dbReference type="Google" id="ProtNLM"/>
    </source>
</evidence>
<feature type="transmembrane region" description="Helical" evidence="1">
    <location>
        <begin position="31"/>
        <end position="48"/>
    </location>
</feature>
<dbReference type="RefSeq" id="WP_132542878.1">
    <property type="nucleotide sequence ID" value="NZ_SLWW01000004.1"/>
</dbReference>
<dbReference type="OrthoDB" id="7771437at2"/>
<dbReference type="EMBL" id="SLWW01000004">
    <property type="protein sequence ID" value="TCO72369.1"/>
    <property type="molecule type" value="Genomic_DNA"/>
</dbReference>
<protein>
    <recommendedName>
        <fullName evidence="4">Yip1-like protein</fullName>
    </recommendedName>
</protein>
<feature type="transmembrane region" description="Helical" evidence="1">
    <location>
        <begin position="119"/>
        <end position="152"/>
    </location>
</feature>
<reference evidence="2 3" key="1">
    <citation type="submission" date="2019-03" db="EMBL/GenBank/DDBJ databases">
        <title>Genomic Encyclopedia of Type Strains, Phase IV (KMG-IV): sequencing the most valuable type-strain genomes for metagenomic binning, comparative biology and taxonomic classification.</title>
        <authorList>
            <person name="Goeker M."/>
        </authorList>
    </citation>
    <scope>NUCLEOTIDE SEQUENCE [LARGE SCALE GENOMIC DNA]</scope>
    <source>
        <strain evidence="2 3">DSM 4868</strain>
    </source>
</reference>
<evidence type="ECO:0000256" key="1">
    <source>
        <dbReference type="SAM" id="Phobius"/>
    </source>
</evidence>
<comment type="caution">
    <text evidence="2">The sequence shown here is derived from an EMBL/GenBank/DDBJ whole genome shotgun (WGS) entry which is preliminary data.</text>
</comment>
<keyword evidence="1" id="KW-1133">Transmembrane helix</keyword>
<evidence type="ECO:0000313" key="2">
    <source>
        <dbReference type="EMBL" id="TCO72369.1"/>
    </source>
</evidence>
<dbReference type="AlphaFoldDB" id="A0A4R2KNJ2"/>
<keyword evidence="1" id="KW-0812">Transmembrane</keyword>
<sequence>MAVTTEILATWRGPRAALRRQLQAGKREDRALAYLMLACFLIFIAQWPRLARESYFDASVPLEARLGAALFGWMALAPLFFYGIAAFSHLFARMVGGAGSFFGARLALFWSLLSVSPAFLLYGLVAGFIGAGAALNIVASLLTVAFFAIWMLSLAEAEALGRA</sequence>
<evidence type="ECO:0000313" key="3">
    <source>
        <dbReference type="Proteomes" id="UP000295142"/>
    </source>
</evidence>